<evidence type="ECO:0000256" key="3">
    <source>
        <dbReference type="ARBA" id="ARBA00022603"/>
    </source>
</evidence>
<dbReference type="InterPro" id="IPR004206">
    <property type="entry name" value="mRNA_triPase_Cet1"/>
</dbReference>
<dbReference type="InterPro" id="IPR004971">
    <property type="entry name" value="mRNA_G-N7_MeTrfase_dom"/>
</dbReference>
<dbReference type="InterPro" id="IPR037009">
    <property type="entry name" value="mRNA_triPase_Cet1_sf"/>
</dbReference>
<organism evidence="15 16">
    <name type="scientific">Cotonvirus japonicus</name>
    <dbReference type="NCBI Taxonomy" id="2811091"/>
    <lineage>
        <taxon>Viruses</taxon>
        <taxon>Varidnaviria</taxon>
        <taxon>Bamfordvirae</taxon>
        <taxon>Nucleocytoviricota</taxon>
        <taxon>Megaviricetes</taxon>
        <taxon>Imitervirales</taxon>
        <taxon>Mimiviridae</taxon>
        <taxon>Megamimivirinae</taxon>
        <taxon>Cotonvirus</taxon>
        <taxon>Cotonvirus japonicum</taxon>
    </lineage>
</organism>
<dbReference type="SUPFAM" id="SSF55154">
    <property type="entry name" value="CYTH-like phosphatases"/>
    <property type="match status" value="1"/>
</dbReference>
<keyword evidence="6" id="KW-0949">S-adenosyl-L-methionine</keyword>
<dbReference type="Gene3D" id="2.40.50.140">
    <property type="entry name" value="Nucleic acid-binding proteins"/>
    <property type="match status" value="1"/>
</dbReference>
<evidence type="ECO:0000256" key="4">
    <source>
        <dbReference type="ARBA" id="ARBA00022664"/>
    </source>
</evidence>
<dbReference type="SUPFAM" id="SSF56091">
    <property type="entry name" value="DNA ligase/mRNA capping enzyme, catalytic domain"/>
    <property type="match status" value="1"/>
</dbReference>
<keyword evidence="11" id="KW-0342">GTP-binding</keyword>
<keyword evidence="8" id="KW-0547">Nucleotide-binding</keyword>
<evidence type="ECO:0000256" key="12">
    <source>
        <dbReference type="ARBA" id="ARBA00044679"/>
    </source>
</evidence>
<dbReference type="PANTHER" id="PTHR12189:SF2">
    <property type="entry name" value="MRNA CAP GUANINE-N7 METHYLTRANSFERASE"/>
    <property type="match status" value="1"/>
</dbReference>
<evidence type="ECO:0000256" key="7">
    <source>
        <dbReference type="ARBA" id="ARBA00022695"/>
    </source>
</evidence>
<dbReference type="Pfam" id="PF02940">
    <property type="entry name" value="mRNA_triPase"/>
    <property type="match status" value="1"/>
</dbReference>
<evidence type="ECO:0000256" key="6">
    <source>
        <dbReference type="ARBA" id="ARBA00022691"/>
    </source>
</evidence>
<dbReference type="Pfam" id="PF03291">
    <property type="entry name" value="mRNA_G-N7_MeTrfase"/>
    <property type="match status" value="1"/>
</dbReference>
<evidence type="ECO:0000256" key="1">
    <source>
        <dbReference type="ARBA" id="ARBA00005129"/>
    </source>
</evidence>
<dbReference type="EMBL" id="AP024483">
    <property type="protein sequence ID" value="BCS83173.1"/>
    <property type="molecule type" value="Genomic_DNA"/>
</dbReference>
<proteinExistence type="inferred from homology"/>
<feature type="domain" description="MRNA cap 0 methyltransferase" evidence="14">
    <location>
        <begin position="680"/>
        <end position="1005"/>
    </location>
</feature>
<evidence type="ECO:0000256" key="10">
    <source>
        <dbReference type="ARBA" id="ARBA00022884"/>
    </source>
</evidence>
<evidence type="ECO:0000313" key="16">
    <source>
        <dbReference type="Proteomes" id="UP001321479"/>
    </source>
</evidence>
<keyword evidence="7" id="KW-0548">Nucleotidyltransferase</keyword>
<dbReference type="CDD" id="cd02440">
    <property type="entry name" value="AdoMet_MTases"/>
    <property type="match status" value="1"/>
</dbReference>
<keyword evidence="16" id="KW-1185">Reference proteome</keyword>
<dbReference type="Gene3D" id="3.30.470.30">
    <property type="entry name" value="DNA ligase/mRNA capping enzyme"/>
    <property type="match status" value="1"/>
</dbReference>
<evidence type="ECO:0000256" key="9">
    <source>
        <dbReference type="ARBA" id="ARBA00022801"/>
    </source>
</evidence>
<keyword evidence="3" id="KW-0489">Methyltransferase</keyword>
<dbReference type="PANTHER" id="PTHR12189">
    <property type="entry name" value="MRNA GUANINE-7- METHYLTRANSFERASE"/>
    <property type="match status" value="1"/>
</dbReference>
<dbReference type="SUPFAM" id="SSF50249">
    <property type="entry name" value="Nucleic acid-binding proteins"/>
    <property type="match status" value="1"/>
</dbReference>
<comment type="similarity">
    <text evidence="2">In the N-terminal section; belongs to the dsDNA virus mRNA guanylyltransferase family.</text>
</comment>
<accession>A0ABM7NSQ0</accession>
<keyword evidence="5" id="KW-0808">Transferase</keyword>
<dbReference type="Gene3D" id="3.40.50.150">
    <property type="entry name" value="Vaccinia Virus protein VP39"/>
    <property type="match status" value="1"/>
</dbReference>
<evidence type="ECO:0000313" key="15">
    <source>
        <dbReference type="EMBL" id="BCS83173.1"/>
    </source>
</evidence>
<evidence type="ECO:0000256" key="11">
    <source>
        <dbReference type="ARBA" id="ARBA00023134"/>
    </source>
</evidence>
<comment type="catalytic activity">
    <reaction evidence="12">
        <text>a 5'-end diphospho-ribonucleoside in mRNA + GTP + H(+) = a 5'-end (5'-triphosphoguanosine)-ribonucleoside in mRNA + diphosphate</text>
        <dbReference type="Rhea" id="RHEA:67012"/>
        <dbReference type="Rhea" id="RHEA-COMP:17165"/>
        <dbReference type="Rhea" id="RHEA-COMP:17166"/>
        <dbReference type="ChEBI" id="CHEBI:15378"/>
        <dbReference type="ChEBI" id="CHEBI:33019"/>
        <dbReference type="ChEBI" id="CHEBI:37565"/>
        <dbReference type="ChEBI" id="CHEBI:167616"/>
        <dbReference type="ChEBI" id="CHEBI:167617"/>
        <dbReference type="EC" id="2.7.7.50"/>
    </reaction>
</comment>
<keyword evidence="4" id="KW-0507">mRNA processing</keyword>
<dbReference type="InterPro" id="IPR029063">
    <property type="entry name" value="SAM-dependent_MTases_sf"/>
</dbReference>
<sequence length="1162" mass="135549">MATKIKKNNNNTIIFDNDTINQINVMLKDFSTNKDLEFEISFRNIDYPNYMRICEHYIDVTDRSDIESTNSLDINVTLTDLNTYRVSLYDSDDIDNFIQKFSKSSLSEILKYLLSINPSDNNEIMYKNRGKATRLHVDDWNIIIKTTPEIPVDIDSKPKTIEVKNIIYRYKTRYSFKNNNNVRIDLTDVKSSNNISKLITQPSNYELEIEIINRKINSDILLEQIENVLKIVQDTEIPINKTETREVINSYQKLLDIKFSNHLDSRNVISISSHHIVEFVPNKYAVTDKADGERYFLYSTSIGIYLLSTNLAVKKLNLPILDKKFQNMLLDGEYIKTDTKELLMIFDVVYAEGIDYRYNDSYNLSKRIIVINNIIDKCFDNLIPFTDYTDEHNNLELDTIKDFYSKEINNYWKLFNKQLNKSSGLFITRKLYFVPYGIESSEVFMYADLIWKMYVYNELTPYILDGIIYTPINTPYMIKVSNDQLDTIPLEYKWKPPHQNSIDFYIRFKKDVNGMDAIYYDNAEDRAEGKPYKICVLYVGLNKQGQEIPIPFKVKGTEQTANIYVVNDEAQDSNGIAINDNTVVEFIFDPLKIDMDDGYKWIPIRTRYDKTESVQKYQKKYGNNLQIAIRIWKTIISPVTEDSIAALANPLTYDKEISKLSESRPDYNKQKLVYYQKDTSNAAGMRSFNNWIKSSMISTYCKNIMSALDIGCGRGGDLIKFINANVGEYVGIDIDNNGLYVINDSANNRYKNLKKKMKNVPPMYFINADARGLFTVNAQEKILPSMPESNKILIDRFLDNNKKYDAINCQFSLHYYLSDDLSWSNFCENINNQLKDNGYFLVTSFDGKLVFDSLKNKTSLSSSYTDDKGNKNIFFEIKKMYSDKDKNQGIGMGIDLYNSLISNPGTYNREYLVFPDFLEKSLKEKCGLELIESDSFYGIFNLYKNYFKKEYNGFALNNISFERHKEIREFYLSLEGKSNNDVETDIALASFKLSMLNRYYVFRKTTKVDVSQPARIYNEINHKTDLGKILMPYFETNNMIIDHSSVDSNINNLYRMIKNKYKTIKPSVYLIRHTINENNLSDILYSTNKLEFSKIKQGSDPKILLIYKSPNKQFYPLYYQQYDTVPVNLDNIYLPDKGTYLLDSNKIINDLNILVSLSDRYH</sequence>
<comment type="catalytic activity">
    <reaction evidence="13">
        <text>a 5'-end triphospho-ribonucleoside in mRNA + H2O = a 5'-end diphospho-ribonucleoside in mRNA + phosphate + H(+)</text>
        <dbReference type="Rhea" id="RHEA:67004"/>
        <dbReference type="Rhea" id="RHEA-COMP:17164"/>
        <dbReference type="Rhea" id="RHEA-COMP:17165"/>
        <dbReference type="ChEBI" id="CHEBI:15377"/>
        <dbReference type="ChEBI" id="CHEBI:15378"/>
        <dbReference type="ChEBI" id="CHEBI:43474"/>
        <dbReference type="ChEBI" id="CHEBI:167616"/>
        <dbReference type="ChEBI" id="CHEBI:167618"/>
        <dbReference type="EC" id="3.6.1.74"/>
    </reaction>
    <physiologicalReaction direction="left-to-right" evidence="13">
        <dbReference type="Rhea" id="RHEA:67005"/>
    </physiologicalReaction>
</comment>
<dbReference type="RefSeq" id="YP_010841781.1">
    <property type="nucleotide sequence ID" value="NC_079139.1"/>
</dbReference>
<evidence type="ECO:0000256" key="8">
    <source>
        <dbReference type="ARBA" id="ARBA00022741"/>
    </source>
</evidence>
<dbReference type="SUPFAM" id="SSF53335">
    <property type="entry name" value="S-adenosyl-L-methionine-dependent methyltransferases"/>
    <property type="match status" value="1"/>
</dbReference>
<name>A0ABM7NSQ0_9VIRU</name>
<dbReference type="InterPro" id="IPR001339">
    <property type="entry name" value="mRNA_cap_enzyme_adenylation"/>
</dbReference>
<comment type="pathway">
    <text evidence="1">mRNA processing; mRNA capping.</text>
</comment>
<keyword evidence="9" id="KW-0378">Hydrolase</keyword>
<dbReference type="Proteomes" id="UP001321479">
    <property type="component" value="Segment"/>
</dbReference>
<dbReference type="InterPro" id="IPR012340">
    <property type="entry name" value="NA-bd_OB-fold"/>
</dbReference>
<evidence type="ECO:0000256" key="13">
    <source>
        <dbReference type="ARBA" id="ARBA00047740"/>
    </source>
</evidence>
<dbReference type="Gene3D" id="3.20.100.10">
    <property type="entry name" value="mRNA triphosphatase Cet1-like"/>
    <property type="match status" value="1"/>
</dbReference>
<dbReference type="PROSITE" id="PS51562">
    <property type="entry name" value="RNA_CAP0_MT"/>
    <property type="match status" value="1"/>
</dbReference>
<evidence type="ECO:0000259" key="14">
    <source>
        <dbReference type="PROSITE" id="PS51562"/>
    </source>
</evidence>
<keyword evidence="10" id="KW-0694">RNA-binding</keyword>
<dbReference type="InterPro" id="IPR039753">
    <property type="entry name" value="RG7MT1"/>
</dbReference>
<protein>
    <submittedName>
        <fullName evidence="15">mRNA-capping enzyme</fullName>
    </submittedName>
</protein>
<reference evidence="15 16" key="1">
    <citation type="submission" date="2021-02" db="EMBL/GenBank/DDBJ databases">
        <title>Cotonvirus japonicus, which uses Golgi apparatus of host cells for its virion factory, phylogenetically links tailed tupanvirus and icosahedral mimivirus.</title>
        <authorList>
            <person name="Takahashi H."/>
            <person name="Fukaya S."/>
            <person name="Song C."/>
            <person name="Murata K."/>
            <person name="Takemura M."/>
        </authorList>
    </citation>
    <scope>NUCLEOTIDE SEQUENCE [LARGE SCALE GENOMIC DNA]</scope>
</reference>
<evidence type="ECO:0000256" key="2">
    <source>
        <dbReference type="ARBA" id="ARBA00008556"/>
    </source>
</evidence>
<evidence type="ECO:0000256" key="5">
    <source>
        <dbReference type="ARBA" id="ARBA00022679"/>
    </source>
</evidence>
<dbReference type="GeneID" id="80558378"/>
<dbReference type="Pfam" id="PF01331">
    <property type="entry name" value="mRNA_cap_enzyme"/>
    <property type="match status" value="1"/>
</dbReference>
<dbReference type="InterPro" id="IPR033469">
    <property type="entry name" value="CYTH-like_dom_sf"/>
</dbReference>